<comment type="function">
    <text evidence="1">Confers resistance to late blight (Phytophthora infestans) races carrying the avirulence gene Avr1. Resistance proteins guard the plant against pathogens that contain an appropriate avirulence protein via an indirect interaction with this avirulence protein. That triggers a defense system including the hypersensitive response, which restricts the pathogen growth.</text>
</comment>
<dbReference type="PANTHER" id="PTHR23155:SF1152">
    <property type="entry name" value="AAA+ ATPASE DOMAIN-CONTAINING PROTEIN"/>
    <property type="match status" value="1"/>
</dbReference>
<evidence type="ECO:0000256" key="4">
    <source>
        <dbReference type="ARBA" id="ARBA00022490"/>
    </source>
</evidence>
<dbReference type="AlphaFoldDB" id="A0ABD3CJK3"/>
<dbReference type="InterPro" id="IPR055414">
    <property type="entry name" value="LRR_R13L4/SHOC2-like"/>
</dbReference>
<comment type="caution">
    <text evidence="14">The sequence shown here is derived from an EMBL/GenBank/DDBJ whole genome shotgun (WGS) entry which is preliminary data.</text>
</comment>
<dbReference type="Pfam" id="PF23559">
    <property type="entry name" value="WHD_DRP"/>
    <property type="match status" value="1"/>
</dbReference>
<dbReference type="Gene3D" id="1.20.5.4130">
    <property type="match status" value="1"/>
</dbReference>
<dbReference type="InterPro" id="IPR036388">
    <property type="entry name" value="WH-like_DNA-bd_sf"/>
</dbReference>
<keyword evidence="10" id="KW-0067">ATP-binding</keyword>
<name>A0ABD3CJK3_9LAMI</name>
<feature type="domain" description="NB-ARC" evidence="11">
    <location>
        <begin position="148"/>
        <end position="304"/>
    </location>
</feature>
<dbReference type="EMBL" id="JAVIJP010000036">
    <property type="protein sequence ID" value="KAL3628915.1"/>
    <property type="molecule type" value="Genomic_DNA"/>
</dbReference>
<dbReference type="InterPro" id="IPR002182">
    <property type="entry name" value="NB-ARC"/>
</dbReference>
<evidence type="ECO:0000256" key="6">
    <source>
        <dbReference type="ARBA" id="ARBA00022667"/>
    </source>
</evidence>
<dbReference type="FunFam" id="1.10.10.10:FF:000322">
    <property type="entry name" value="Probable disease resistance protein At1g63360"/>
    <property type="match status" value="1"/>
</dbReference>
<gene>
    <name evidence="14" type="ORF">CASFOL_027961</name>
</gene>
<comment type="subcellular location">
    <subcellularLocation>
        <location evidence="2">Cytoplasm</location>
    </subcellularLocation>
</comment>
<evidence type="ECO:0000256" key="5">
    <source>
        <dbReference type="ARBA" id="ARBA00022614"/>
    </source>
</evidence>
<dbReference type="Pfam" id="PF00931">
    <property type="entry name" value="NB-ARC"/>
    <property type="match status" value="1"/>
</dbReference>
<feature type="domain" description="Disease resistance R13L4/SHOC-2-like LRR" evidence="13">
    <location>
        <begin position="520"/>
        <end position="804"/>
    </location>
</feature>
<dbReference type="InterPro" id="IPR042197">
    <property type="entry name" value="Apaf_helical"/>
</dbReference>
<dbReference type="Gene3D" id="1.10.10.10">
    <property type="entry name" value="Winged helix-like DNA-binding domain superfamily/Winged helix DNA-binding domain"/>
    <property type="match status" value="1"/>
</dbReference>
<dbReference type="SUPFAM" id="SSF52540">
    <property type="entry name" value="P-loop containing nucleoside triphosphate hydrolases"/>
    <property type="match status" value="1"/>
</dbReference>
<reference evidence="15" key="1">
    <citation type="journal article" date="2024" name="IScience">
        <title>Strigolactones Initiate the Formation of Haustorium-like Structures in Castilleja.</title>
        <authorList>
            <person name="Buerger M."/>
            <person name="Peterson D."/>
            <person name="Chory J."/>
        </authorList>
    </citation>
    <scope>NUCLEOTIDE SEQUENCE [LARGE SCALE GENOMIC DNA]</scope>
</reference>
<evidence type="ECO:0000256" key="1">
    <source>
        <dbReference type="ARBA" id="ARBA00002074"/>
    </source>
</evidence>
<evidence type="ECO:0000313" key="15">
    <source>
        <dbReference type="Proteomes" id="UP001632038"/>
    </source>
</evidence>
<evidence type="ECO:0000256" key="8">
    <source>
        <dbReference type="ARBA" id="ARBA00022741"/>
    </source>
</evidence>
<evidence type="ECO:0000256" key="7">
    <source>
        <dbReference type="ARBA" id="ARBA00022737"/>
    </source>
</evidence>
<accession>A0ABD3CJK3</accession>
<dbReference type="SUPFAM" id="SSF52058">
    <property type="entry name" value="L domain-like"/>
    <property type="match status" value="1"/>
</dbReference>
<keyword evidence="7" id="KW-0677">Repeat</keyword>
<dbReference type="Gene3D" id="3.80.10.10">
    <property type="entry name" value="Ribonuclease Inhibitor"/>
    <property type="match status" value="1"/>
</dbReference>
<dbReference type="GO" id="GO:0009626">
    <property type="term" value="P:plant-type hypersensitive response"/>
    <property type="evidence" value="ECO:0007669"/>
    <property type="project" value="UniProtKB-KW"/>
</dbReference>
<keyword evidence="8" id="KW-0547">Nucleotide-binding</keyword>
<keyword evidence="15" id="KW-1185">Reference proteome</keyword>
<evidence type="ECO:0000259" key="11">
    <source>
        <dbReference type="Pfam" id="PF00931"/>
    </source>
</evidence>
<dbReference type="PANTHER" id="PTHR23155">
    <property type="entry name" value="DISEASE RESISTANCE PROTEIN RP"/>
    <property type="match status" value="1"/>
</dbReference>
<dbReference type="InterPro" id="IPR032675">
    <property type="entry name" value="LRR_dom_sf"/>
</dbReference>
<dbReference type="InterPro" id="IPR044974">
    <property type="entry name" value="Disease_R_plants"/>
</dbReference>
<evidence type="ECO:0000256" key="2">
    <source>
        <dbReference type="ARBA" id="ARBA00004496"/>
    </source>
</evidence>
<dbReference type="InterPro" id="IPR058922">
    <property type="entry name" value="WHD_DRP"/>
</dbReference>
<organism evidence="14 15">
    <name type="scientific">Castilleja foliolosa</name>
    <dbReference type="NCBI Taxonomy" id="1961234"/>
    <lineage>
        <taxon>Eukaryota</taxon>
        <taxon>Viridiplantae</taxon>
        <taxon>Streptophyta</taxon>
        <taxon>Embryophyta</taxon>
        <taxon>Tracheophyta</taxon>
        <taxon>Spermatophyta</taxon>
        <taxon>Magnoliopsida</taxon>
        <taxon>eudicotyledons</taxon>
        <taxon>Gunneridae</taxon>
        <taxon>Pentapetalae</taxon>
        <taxon>asterids</taxon>
        <taxon>lamiids</taxon>
        <taxon>Lamiales</taxon>
        <taxon>Orobanchaceae</taxon>
        <taxon>Pedicularideae</taxon>
        <taxon>Castillejinae</taxon>
        <taxon>Castilleja</taxon>
    </lineage>
</organism>
<feature type="domain" description="Disease resistance protein winged helix" evidence="12">
    <location>
        <begin position="392"/>
        <end position="462"/>
    </location>
</feature>
<evidence type="ECO:0000259" key="12">
    <source>
        <dbReference type="Pfam" id="PF23559"/>
    </source>
</evidence>
<dbReference type="Gene3D" id="3.40.50.300">
    <property type="entry name" value="P-loop containing nucleotide triphosphate hydrolases"/>
    <property type="match status" value="1"/>
</dbReference>
<dbReference type="GO" id="GO:0005737">
    <property type="term" value="C:cytoplasm"/>
    <property type="evidence" value="ECO:0007669"/>
    <property type="project" value="UniProtKB-SubCell"/>
</dbReference>
<sequence length="865" mass="98723">MAYAAVNSLIKILTQLLDSNDDQTSNKLFQSLYHKLRHLKYSLNNILPAPKIAWIATDDLETKIRDTIYKAQDTIETSLISCHSLSSSVSLAFLQETIAEVDSIMKTSKEIEASIKEYRERDGDLPESENALPSVFDLKDVLLPHNQKTKLQVVPIVGMVGIGKTALAKCIYDDPHVRESFPYRGWVTVSPEYRVGSVFLSLTCDTSMGTDRDAMSYWKLCQLLRETLYNTKYLLVIDDVWDHYVWYKSSDTFPDNKNGSRVILTTTNARLASNVCSGNYMLRDPFLDDEESWNLLRKVVFTNDSASCPSGPLEIIGRKIAKSCEGLPLAIIEMGKILRGTEKTIQKWKEVEESENPLNIGADDNTKLSKALYVSYKKLPSHLKACFLYMGILPRNTGIRTSKLIKLWVAEGFTDQGQSKNIEEEAEKCLNELVSRSIVLVRNHGSSGRTKICGMHFVFRSLCITEAPKEGFFHIVKKLDADGHIQGTINRLQQRLCFHNNIVFGFKQVHESLQSISSARSLLCLGPHHHYPVNMYLPFRLLIVLDLFALRFYKFPNQVLGLVRLRYLAITYDNELPPSISRLCNLEVLVVRRHHIIISSDNPVNYLPIEIWDLHRLRHLHCMGYDLPDPFMIDGSVFLENLLTLSGVSAHSCVKGVLERMPKLTKVGIRMVQSTHNDAVENFGFFRNFSSLNHTLRSFKCVVMNPFLGTHDFVSSNIRPSFSIHVRKITLSGCGFPWDYMSLIGKLRNLQVLKLRLHAFRGKVCDLSGFKFLRLRVLLLEDLDVECWIAEPICFPALEHLIIRHCYKLQAIDPRLFEVLKLGVLEVDNCSLDTEDWAREMEKRKNDVDFRVQIHSSRDGNNNKA</sequence>
<proteinExistence type="inferred from homology"/>
<protein>
    <recommendedName>
        <fullName evidence="16">NB-ARC domain-containing protein</fullName>
    </recommendedName>
</protein>
<dbReference type="GO" id="GO:0005524">
    <property type="term" value="F:ATP binding"/>
    <property type="evidence" value="ECO:0007669"/>
    <property type="project" value="UniProtKB-KW"/>
</dbReference>
<comment type="similarity">
    <text evidence="3">Belongs to the disease resistance NB-LRR family.</text>
</comment>
<evidence type="ECO:0000313" key="14">
    <source>
        <dbReference type="EMBL" id="KAL3628915.1"/>
    </source>
</evidence>
<keyword evidence="4" id="KW-0963">Cytoplasm</keyword>
<dbReference type="Gene3D" id="1.10.8.430">
    <property type="entry name" value="Helical domain of apoptotic protease-activating factors"/>
    <property type="match status" value="1"/>
</dbReference>
<evidence type="ECO:0000256" key="9">
    <source>
        <dbReference type="ARBA" id="ARBA00022821"/>
    </source>
</evidence>
<evidence type="ECO:0000259" key="13">
    <source>
        <dbReference type="Pfam" id="PF23598"/>
    </source>
</evidence>
<evidence type="ECO:0008006" key="16">
    <source>
        <dbReference type="Google" id="ProtNLM"/>
    </source>
</evidence>
<evidence type="ECO:0000256" key="3">
    <source>
        <dbReference type="ARBA" id="ARBA00008894"/>
    </source>
</evidence>
<dbReference type="Proteomes" id="UP001632038">
    <property type="component" value="Unassembled WGS sequence"/>
</dbReference>
<keyword evidence="6" id="KW-0381">Hypersensitive response</keyword>
<dbReference type="InterPro" id="IPR027417">
    <property type="entry name" value="P-loop_NTPase"/>
</dbReference>
<dbReference type="Pfam" id="PF23598">
    <property type="entry name" value="LRR_14"/>
    <property type="match status" value="1"/>
</dbReference>
<dbReference type="PRINTS" id="PR00364">
    <property type="entry name" value="DISEASERSIST"/>
</dbReference>
<evidence type="ECO:0000256" key="10">
    <source>
        <dbReference type="ARBA" id="ARBA00022840"/>
    </source>
</evidence>
<keyword evidence="5" id="KW-0433">Leucine-rich repeat</keyword>
<keyword evidence="9" id="KW-0611">Plant defense</keyword>